<evidence type="ECO:0000313" key="3">
    <source>
        <dbReference type="Proteomes" id="UP000050761"/>
    </source>
</evidence>
<dbReference type="EMBL" id="UZAH01028291">
    <property type="protein sequence ID" value="VDO99131.1"/>
    <property type="molecule type" value="Genomic_DNA"/>
</dbReference>
<evidence type="ECO:0000313" key="4">
    <source>
        <dbReference type="WBParaSite" id="HPBE_0001428901-mRNA-1"/>
    </source>
</evidence>
<sequence length="229" mass="25681">MAVSSAQVFNQDAAPIQITSNGDTQLHFAVGDPIGIVARRAGLRVQSGSDAASQVFDATARQCVPRIKAVHRSHGPSSDKPSAQMRSLFFTVGLLAVAAVAFAEEQEEKVEKVELSETGLAVLEKLRALRKEEEDALTSIDNDEDREIITAILKAKIEGAGEIDETVREKRAVNRRAARRRAVNRRRFARRLRRNQRRAAQKRRAHARRHQRNLRRAANKIRRLQARRG</sequence>
<keyword evidence="3" id="KW-1185">Reference proteome</keyword>
<evidence type="ECO:0000313" key="2">
    <source>
        <dbReference type="EMBL" id="VDO99131.1"/>
    </source>
</evidence>
<feature type="region of interest" description="Disordered" evidence="1">
    <location>
        <begin position="193"/>
        <end position="214"/>
    </location>
</feature>
<organism evidence="3 4">
    <name type="scientific">Heligmosomoides polygyrus</name>
    <name type="common">Parasitic roundworm</name>
    <dbReference type="NCBI Taxonomy" id="6339"/>
    <lineage>
        <taxon>Eukaryota</taxon>
        <taxon>Metazoa</taxon>
        <taxon>Ecdysozoa</taxon>
        <taxon>Nematoda</taxon>
        <taxon>Chromadorea</taxon>
        <taxon>Rhabditida</taxon>
        <taxon>Rhabditina</taxon>
        <taxon>Rhabditomorpha</taxon>
        <taxon>Strongyloidea</taxon>
        <taxon>Heligmosomidae</taxon>
        <taxon>Heligmosomoides</taxon>
    </lineage>
</organism>
<accession>A0A183FZS8</accession>
<reference evidence="2 3" key="1">
    <citation type="submission" date="2018-11" db="EMBL/GenBank/DDBJ databases">
        <authorList>
            <consortium name="Pathogen Informatics"/>
        </authorList>
    </citation>
    <scope>NUCLEOTIDE SEQUENCE [LARGE SCALE GENOMIC DNA]</scope>
</reference>
<protein>
    <submittedName>
        <fullName evidence="4">FecR domain-containing protein</fullName>
    </submittedName>
</protein>
<accession>A0A3P7ZFM9</accession>
<dbReference type="AlphaFoldDB" id="A0A183FZS8"/>
<evidence type="ECO:0000256" key="1">
    <source>
        <dbReference type="SAM" id="MobiDB-lite"/>
    </source>
</evidence>
<name>A0A183FZS8_HELPZ</name>
<gene>
    <name evidence="2" type="ORF">HPBE_LOCUS14290</name>
</gene>
<reference evidence="4" key="2">
    <citation type="submission" date="2019-09" db="UniProtKB">
        <authorList>
            <consortium name="WormBaseParasite"/>
        </authorList>
    </citation>
    <scope>IDENTIFICATION</scope>
</reference>
<dbReference type="Proteomes" id="UP000050761">
    <property type="component" value="Unassembled WGS sequence"/>
</dbReference>
<dbReference type="WBParaSite" id="HPBE_0001428901-mRNA-1">
    <property type="protein sequence ID" value="HPBE_0001428901-mRNA-1"/>
    <property type="gene ID" value="HPBE_0001428901"/>
</dbReference>
<proteinExistence type="predicted"/>